<dbReference type="VEuPathDB" id="AmoebaDB:NfTy_040130"/>
<dbReference type="PANTHER" id="PTHR22746">
    <property type="entry name" value="RAB6A-GEF COMPLEX PARTNER PROTEIN 1"/>
    <property type="match status" value="1"/>
</dbReference>
<dbReference type="PANTHER" id="PTHR22746:SF10">
    <property type="entry name" value="GUANINE NUCLEOTIDE EXCHANGE FACTOR SUBUNIT RIC1"/>
    <property type="match status" value="1"/>
</dbReference>
<proteinExistence type="predicted"/>
<dbReference type="Pfam" id="PF07064">
    <property type="entry name" value="RIC1"/>
    <property type="match status" value="1"/>
</dbReference>
<organism evidence="5 6">
    <name type="scientific">Naegleria fowleri</name>
    <name type="common">Brain eating amoeba</name>
    <dbReference type="NCBI Taxonomy" id="5763"/>
    <lineage>
        <taxon>Eukaryota</taxon>
        <taxon>Discoba</taxon>
        <taxon>Heterolobosea</taxon>
        <taxon>Tetramitia</taxon>
        <taxon>Eutetramitia</taxon>
        <taxon>Vahlkampfiidae</taxon>
        <taxon>Naegleria</taxon>
    </lineage>
</organism>
<evidence type="ECO:0000256" key="1">
    <source>
        <dbReference type="ARBA" id="ARBA00004370"/>
    </source>
</evidence>
<keyword evidence="2" id="KW-0472">Membrane</keyword>
<keyword evidence="6" id="KW-1185">Reference proteome</keyword>
<dbReference type="SUPFAM" id="SSF51735">
    <property type="entry name" value="NAD(P)-binding Rossmann-fold domains"/>
    <property type="match status" value="1"/>
</dbReference>
<dbReference type="SUPFAM" id="SSF50978">
    <property type="entry name" value="WD40 repeat-like"/>
    <property type="match status" value="1"/>
</dbReference>
<name>A0A6A5C237_NAEFO</name>
<dbReference type="InterPro" id="IPR036291">
    <property type="entry name" value="NAD(P)-bd_dom_sf"/>
</dbReference>
<dbReference type="Pfam" id="PF13460">
    <property type="entry name" value="NAD_binding_10"/>
    <property type="match status" value="1"/>
</dbReference>
<sequence>MQDVETLICNSSTSSKLKGVFCALGTRENTPTTVVEDGTVNAVQAMKKLNHPTHFVLVTSVALVDSEEHPWFFRKVVKKYLLNHIYDGLGNAEHKLDTLCEHSQVTFTIVRPPRLVDSCLTLDYGYAKGLDVLKDGKGVISRADVASFMLKCMFDKENSSLRANQAFNVDTTKAVPKEHDSSFGLMTMLSWTLPRHQYIMIRMGVHSVQVGAFAVLAYYYFFPEQTRGWWKEITESVARFVGGGFSAKEFKHACKELFTVKKIINMYFPVGWVNTLKCVDRQFSNGEEEVIGVAFNQYWPLLAITTTKSLSVWTVKHDGYHLEQRIELKCAPRGDLLWKIFHDFSLLVVPLSTNSLLVFKVSGYQHFIQSGQSYEQEYIKHRSQSNAFVNSTISISSFCVLECEYGNIGGICSDGDNVVVGTTNGGFLFTSWRGSDFSQYIGPDFIYENLSQSYRKQVDSNDTELGIISLSYNTNNKIFAIVLNLGIVLIISSEKKLQLQSLKVLKTIEGIDAVCVQFNSRNNLLAIGCNNGDVIIYEISKNHSISERSKLSLSYRGFTSEELGHASSMCFSSHDGLAIAVGYSKRGFAIFHISGVCIMTSLPQFSEKEMQSIRSQVTHSSPVNTCEISAKTEPFGSGVRTLLWDSEGYHLIAVSNGTTTLADFTFCKSILCSSFAQSKSSDIILQTTNKLLRFHMSSGMDFVSADWEPLQIPLSYLTFNYPIENVAISGDRNHIALSGSRGCVIYSGTSKKWRMFGNLEQEYQVKCSAMVWIDNVILALVSINDQNESELLLYPRTHLDEVSRLERRVISQSKILFIDSTSVLLRITQQQMKLVPIIFMYDESMKLHIYTCPIDYDKNNNIQVKLTKLEIMDMTQFHTSIPRSMVSVSCKSTTGVNASETKKLLSSVRLLFVHANGDLGAFKLHGTQKEFILENGVDGLWIEQERSYNDKLIYFTFNGKSRKGTDMSIVDLSLLPKINHIRVKNIIPFDTEAVPMGVLKDFGVFLQISETVKQRLSAHMDVENTHSQSRSKLSVPSSRFNSRDLLFMENPLGFPYYEMQPKMYPYVHGLLLGLLFEQHVDSKAPTESVSENVDSFESLVSFTKQLPPHKNSALSFVANLEWMLHCALGSTDSSTYLSIERSTEEGVFSRVDMQDGLPYVVKFLQNFPQFYDIVVNCLRKTDIIHWSKVFNCLPQPPRIIFDSFIKQKSVHSAANMLKILQHTEGIDQVLSYSYEVLKLAFSQLEFELSNDIVRFIKRIEAEKRAEEMERMNEMSENDNLSGTNETPSLSIVVKNRHHENNGSHSPTTFINFLKKDEQEVTMQSDHQMILGSMLSIQLREFMVNFDFFALLQLERTLSDVFSLKNWLKSERDKSGHLLSSMQDDLLTWEDSFSKIHKSFNLPRACKVKIGVEHSMKNKHLQQFENSHLFTSTQHVLCKLLDLYHDLIYLKDCFIESECFGNALLVATLVCDVNSIVQILKWHKEFRLNYLNMLKHKNNLEYATLCNEVVEKL</sequence>
<dbReference type="InterPro" id="IPR016040">
    <property type="entry name" value="NAD(P)-bd_dom"/>
</dbReference>
<dbReference type="VEuPathDB" id="AmoebaDB:NF0071640"/>
<dbReference type="GO" id="GO:0000139">
    <property type="term" value="C:Golgi membrane"/>
    <property type="evidence" value="ECO:0007669"/>
    <property type="project" value="TreeGrafter"/>
</dbReference>
<dbReference type="Pfam" id="PF25440">
    <property type="entry name" value="Beta-prop_RIC1_2nd"/>
    <property type="match status" value="1"/>
</dbReference>
<evidence type="ECO:0000313" key="6">
    <source>
        <dbReference type="Proteomes" id="UP000444721"/>
    </source>
</evidence>
<dbReference type="OrthoDB" id="10254560at2759"/>
<dbReference type="OMA" id="HTEGIDQ"/>
<evidence type="ECO:0000259" key="4">
    <source>
        <dbReference type="Pfam" id="PF13460"/>
    </source>
</evidence>
<dbReference type="GO" id="GO:0042147">
    <property type="term" value="P:retrograde transport, endosome to Golgi"/>
    <property type="evidence" value="ECO:0007669"/>
    <property type="project" value="TreeGrafter"/>
</dbReference>
<evidence type="ECO:0000256" key="2">
    <source>
        <dbReference type="ARBA" id="ARBA00023136"/>
    </source>
</evidence>
<evidence type="ECO:0008006" key="7">
    <source>
        <dbReference type="Google" id="ProtNLM"/>
    </source>
</evidence>
<dbReference type="GO" id="GO:0005829">
    <property type="term" value="C:cytosol"/>
    <property type="evidence" value="ECO:0007669"/>
    <property type="project" value="TreeGrafter"/>
</dbReference>
<comment type="subcellular location">
    <subcellularLocation>
        <location evidence="1">Membrane</location>
    </subcellularLocation>
</comment>
<dbReference type="Gene3D" id="2.130.10.10">
    <property type="entry name" value="YVTN repeat-like/Quinoprotein amine dehydrogenase"/>
    <property type="match status" value="1"/>
</dbReference>
<comment type="caution">
    <text evidence="5">The sequence shown here is derived from an EMBL/GenBank/DDBJ whole genome shotgun (WGS) entry which is preliminary data.</text>
</comment>
<protein>
    <recommendedName>
        <fullName evidence="7">Ribosome control protein 1 domain-containing protein</fullName>
    </recommendedName>
</protein>
<evidence type="ECO:0000313" key="5">
    <source>
        <dbReference type="EMBL" id="KAF0981736.1"/>
    </source>
</evidence>
<feature type="domain" description="RIC1 C-terminal alpha solenoid region" evidence="3">
    <location>
        <begin position="1112"/>
        <end position="1266"/>
    </location>
</feature>
<reference evidence="5 6" key="1">
    <citation type="journal article" date="2019" name="Sci. Rep.">
        <title>Nanopore sequencing improves the draft genome of the human pathogenic amoeba Naegleria fowleri.</title>
        <authorList>
            <person name="Liechti N."/>
            <person name="Schurch N."/>
            <person name="Bruggmann R."/>
            <person name="Wittwer M."/>
        </authorList>
    </citation>
    <scope>NUCLEOTIDE SEQUENCE [LARGE SCALE GENOMIC DNA]</scope>
    <source>
        <strain evidence="5 6">ATCC 30894</strain>
    </source>
</reference>
<dbReference type="VEuPathDB" id="AmoebaDB:NF0071620"/>
<dbReference type="GeneID" id="68119608"/>
<dbReference type="InterPro" id="IPR009771">
    <property type="entry name" value="RIC1_C"/>
</dbReference>
<dbReference type="GO" id="GO:0006886">
    <property type="term" value="P:intracellular protein transport"/>
    <property type="evidence" value="ECO:0007669"/>
    <property type="project" value="InterPro"/>
</dbReference>
<dbReference type="EMBL" id="VFQX01000013">
    <property type="protein sequence ID" value="KAF0981736.1"/>
    <property type="molecule type" value="Genomic_DNA"/>
</dbReference>
<dbReference type="RefSeq" id="XP_044566449.1">
    <property type="nucleotide sequence ID" value="XM_044702908.1"/>
</dbReference>
<accession>A0A6A5C237</accession>
<evidence type="ECO:0000259" key="3">
    <source>
        <dbReference type="Pfam" id="PF07064"/>
    </source>
</evidence>
<dbReference type="VEuPathDB" id="AmoebaDB:FDP41_012393"/>
<dbReference type="InterPro" id="IPR040096">
    <property type="entry name" value="Ric1"/>
</dbReference>
<dbReference type="InterPro" id="IPR015943">
    <property type="entry name" value="WD40/YVTN_repeat-like_dom_sf"/>
</dbReference>
<dbReference type="Proteomes" id="UP000444721">
    <property type="component" value="Unassembled WGS sequence"/>
</dbReference>
<dbReference type="SUPFAM" id="SSF101908">
    <property type="entry name" value="Putative isomerase YbhE"/>
    <property type="match status" value="1"/>
</dbReference>
<gene>
    <name evidence="5" type="ORF">FDP41_012393</name>
</gene>
<feature type="domain" description="NAD(P)-binding" evidence="4">
    <location>
        <begin position="19"/>
        <end position="155"/>
    </location>
</feature>
<dbReference type="InterPro" id="IPR036322">
    <property type="entry name" value="WD40_repeat_dom_sf"/>
</dbReference>
<dbReference type="GO" id="GO:0034066">
    <property type="term" value="C:Ric1-Rgp1 guanyl-nucleotide exchange factor complex"/>
    <property type="evidence" value="ECO:0007669"/>
    <property type="project" value="InterPro"/>
</dbReference>
<dbReference type="Gene3D" id="3.40.50.720">
    <property type="entry name" value="NAD(P)-binding Rossmann-like Domain"/>
    <property type="match status" value="1"/>
</dbReference>